<dbReference type="Proteomes" id="UP000280434">
    <property type="component" value="Unassembled WGS sequence"/>
</dbReference>
<evidence type="ECO:0000313" key="3">
    <source>
        <dbReference type="Proteomes" id="UP000280434"/>
    </source>
</evidence>
<dbReference type="AlphaFoldDB" id="A0A494X0X2"/>
<dbReference type="GO" id="GO:0016788">
    <property type="term" value="F:hydrolase activity, acting on ester bonds"/>
    <property type="evidence" value="ECO:0007669"/>
    <property type="project" value="InterPro"/>
</dbReference>
<protein>
    <recommendedName>
        <fullName evidence="1">Colicin E3-like ribonuclease domain-containing protein</fullName>
    </recommendedName>
</protein>
<dbReference type="InterPro" id="IPR009105">
    <property type="entry name" value="Colicin_E3_ribonuclease"/>
</dbReference>
<dbReference type="EMBL" id="RBZV01000026">
    <property type="protein sequence ID" value="RKP43281.1"/>
    <property type="molecule type" value="Genomic_DNA"/>
</dbReference>
<dbReference type="OrthoDB" id="982153at2"/>
<dbReference type="GO" id="GO:0003723">
    <property type="term" value="F:RNA binding"/>
    <property type="evidence" value="ECO:0007669"/>
    <property type="project" value="InterPro"/>
</dbReference>
<organism evidence="2 3">
    <name type="scientific">Trinickia fusca</name>
    <dbReference type="NCBI Taxonomy" id="2419777"/>
    <lineage>
        <taxon>Bacteria</taxon>
        <taxon>Pseudomonadati</taxon>
        <taxon>Pseudomonadota</taxon>
        <taxon>Betaproteobacteria</taxon>
        <taxon>Burkholderiales</taxon>
        <taxon>Burkholderiaceae</taxon>
        <taxon>Trinickia</taxon>
    </lineage>
</organism>
<dbReference type="Pfam" id="PF09000">
    <property type="entry name" value="Cytotoxic"/>
    <property type="match status" value="1"/>
</dbReference>
<gene>
    <name evidence="2" type="ORF">D7S89_26860</name>
</gene>
<accession>A0A494X0X2</accession>
<dbReference type="RefSeq" id="WP_121281899.1">
    <property type="nucleotide sequence ID" value="NZ_RBZV01000026.1"/>
</dbReference>
<sequence length="50" mass="5756">MKTDGDRFHGWNYAHNDIEVYGKRGRHMGSANPVTGELYKPAVPGRRLNW</sequence>
<evidence type="ECO:0000259" key="1">
    <source>
        <dbReference type="Pfam" id="PF09000"/>
    </source>
</evidence>
<evidence type="ECO:0000313" key="2">
    <source>
        <dbReference type="EMBL" id="RKP43281.1"/>
    </source>
</evidence>
<name>A0A494X0X2_9BURK</name>
<dbReference type="GO" id="GO:0043022">
    <property type="term" value="F:ribosome binding"/>
    <property type="evidence" value="ECO:0007669"/>
    <property type="project" value="InterPro"/>
</dbReference>
<keyword evidence="3" id="KW-1185">Reference proteome</keyword>
<feature type="domain" description="Colicin E3-like ribonuclease" evidence="1">
    <location>
        <begin position="6"/>
        <end position="48"/>
    </location>
</feature>
<reference evidence="2 3" key="1">
    <citation type="submission" date="2018-10" db="EMBL/GenBank/DDBJ databases">
        <title>Paraburkholderia sp. 7MK8-2, isolated from soil.</title>
        <authorList>
            <person name="Gao Z.-H."/>
            <person name="Qiu L.-H."/>
        </authorList>
    </citation>
    <scope>NUCLEOTIDE SEQUENCE [LARGE SCALE GENOMIC DNA]</scope>
    <source>
        <strain evidence="2 3">7MK8-2</strain>
    </source>
</reference>
<dbReference type="InterPro" id="IPR036725">
    <property type="entry name" value="ColE3_ribonuclease_sf"/>
</dbReference>
<dbReference type="Gene3D" id="3.10.380.10">
    <property type="entry name" value="Colicin E3-like ribonuclease domain"/>
    <property type="match status" value="1"/>
</dbReference>
<comment type="caution">
    <text evidence="2">The sequence shown here is derived from an EMBL/GenBank/DDBJ whole genome shotgun (WGS) entry which is preliminary data.</text>
</comment>
<proteinExistence type="predicted"/>
<dbReference type="SUPFAM" id="SSF63840">
    <property type="entry name" value="Ribonuclease domain of colicin E3"/>
    <property type="match status" value="1"/>
</dbReference>